<dbReference type="EMBL" id="QGKX02000996">
    <property type="protein sequence ID" value="KAF3560204.1"/>
    <property type="molecule type" value="Genomic_DNA"/>
</dbReference>
<evidence type="ECO:0000256" key="1">
    <source>
        <dbReference type="SAM" id="MobiDB-lite"/>
    </source>
</evidence>
<reference evidence="2" key="1">
    <citation type="submission" date="2019-12" db="EMBL/GenBank/DDBJ databases">
        <title>Genome sequencing and annotation of Brassica cretica.</title>
        <authorList>
            <person name="Studholme D.J."/>
            <person name="Sarris P."/>
        </authorList>
    </citation>
    <scope>NUCLEOTIDE SEQUENCE</scope>
    <source>
        <strain evidence="2">PFS-109/04</strain>
        <tissue evidence="2">Leaf</tissue>
    </source>
</reference>
<feature type="compositionally biased region" description="Basic and acidic residues" evidence="1">
    <location>
        <begin position="21"/>
        <end position="35"/>
    </location>
</feature>
<feature type="compositionally biased region" description="Basic residues" evidence="1">
    <location>
        <begin position="51"/>
        <end position="62"/>
    </location>
</feature>
<organism evidence="2 3">
    <name type="scientific">Brassica cretica</name>
    <name type="common">Mustard</name>
    <dbReference type="NCBI Taxonomy" id="69181"/>
    <lineage>
        <taxon>Eukaryota</taxon>
        <taxon>Viridiplantae</taxon>
        <taxon>Streptophyta</taxon>
        <taxon>Embryophyta</taxon>
        <taxon>Tracheophyta</taxon>
        <taxon>Spermatophyta</taxon>
        <taxon>Magnoliopsida</taxon>
        <taxon>eudicotyledons</taxon>
        <taxon>Gunneridae</taxon>
        <taxon>Pentapetalae</taxon>
        <taxon>rosids</taxon>
        <taxon>malvids</taxon>
        <taxon>Brassicales</taxon>
        <taxon>Brassicaceae</taxon>
        <taxon>Brassiceae</taxon>
        <taxon>Brassica</taxon>
    </lineage>
</organism>
<evidence type="ECO:0000313" key="2">
    <source>
        <dbReference type="EMBL" id="KAF3560204.1"/>
    </source>
</evidence>
<comment type="caution">
    <text evidence="2">The sequence shown here is derived from an EMBL/GenBank/DDBJ whole genome shotgun (WGS) entry which is preliminary data.</text>
</comment>
<dbReference type="AlphaFoldDB" id="A0A8S9R995"/>
<dbReference type="Proteomes" id="UP000712600">
    <property type="component" value="Unassembled WGS sequence"/>
</dbReference>
<proteinExistence type="predicted"/>
<sequence length="128" mass="15171">MMNLHRQQNINGEEPPNRNSLHRDPRCHRIYDSKKRNSQNRLIERDASNKSRTKHSGVRKRGHGENSLVEEEAMWRDISEAKCRFLIGWERKTCGNTRETFLKLRLLSWCGEISSIFHHELHLSPFPP</sequence>
<accession>A0A8S9R995</accession>
<gene>
    <name evidence="2" type="ORF">F2Q69_00013205</name>
</gene>
<feature type="region of interest" description="Disordered" evidence="1">
    <location>
        <begin position="1"/>
        <end position="67"/>
    </location>
</feature>
<feature type="compositionally biased region" description="Polar residues" evidence="1">
    <location>
        <begin position="1"/>
        <end position="11"/>
    </location>
</feature>
<protein>
    <submittedName>
        <fullName evidence="2">Uncharacterized protein</fullName>
    </submittedName>
</protein>
<evidence type="ECO:0000313" key="3">
    <source>
        <dbReference type="Proteomes" id="UP000712600"/>
    </source>
</evidence>
<name>A0A8S9R995_BRACR</name>